<sequence length="42" mass="4920">MFGKIAQKKLKHVFLSGKKVYLPLSHIFFDEKYLSLITVHIT</sequence>
<dbReference type="EMBL" id="AAWS01000002">
    <property type="protein sequence ID" value="EAY31570.1"/>
    <property type="molecule type" value="Genomic_DNA"/>
</dbReference>
<name>A1ZD31_MICM2</name>
<gene>
    <name evidence="1" type="ORF">M23134_05076</name>
</gene>
<accession>A1ZD31</accession>
<dbReference type="AlphaFoldDB" id="A1ZD31"/>
<keyword evidence="2" id="KW-1185">Reference proteome</keyword>
<reference evidence="1 2" key="1">
    <citation type="submission" date="2007-01" db="EMBL/GenBank/DDBJ databases">
        <authorList>
            <person name="Haygood M."/>
            <person name="Podell S."/>
            <person name="Anderson C."/>
            <person name="Hopkinson B."/>
            <person name="Roe K."/>
            <person name="Barbeau K."/>
            <person name="Gaasterland T."/>
            <person name="Ferriera S."/>
            <person name="Johnson J."/>
            <person name="Kravitz S."/>
            <person name="Beeson K."/>
            <person name="Sutton G."/>
            <person name="Rogers Y.-H."/>
            <person name="Friedman R."/>
            <person name="Frazier M."/>
            <person name="Venter J.C."/>
        </authorList>
    </citation>
    <scope>NUCLEOTIDE SEQUENCE [LARGE SCALE GENOMIC DNA]</scope>
    <source>
        <strain evidence="1 2">ATCC 23134</strain>
    </source>
</reference>
<protein>
    <submittedName>
        <fullName evidence="1">Uncharacterized protein</fullName>
    </submittedName>
</protein>
<proteinExistence type="predicted"/>
<comment type="caution">
    <text evidence="1">The sequence shown here is derived from an EMBL/GenBank/DDBJ whole genome shotgun (WGS) entry which is preliminary data.</text>
</comment>
<evidence type="ECO:0000313" key="2">
    <source>
        <dbReference type="Proteomes" id="UP000004095"/>
    </source>
</evidence>
<organism evidence="1 2">
    <name type="scientific">Microscilla marina ATCC 23134</name>
    <dbReference type="NCBI Taxonomy" id="313606"/>
    <lineage>
        <taxon>Bacteria</taxon>
        <taxon>Pseudomonadati</taxon>
        <taxon>Bacteroidota</taxon>
        <taxon>Cytophagia</taxon>
        <taxon>Cytophagales</taxon>
        <taxon>Microscillaceae</taxon>
        <taxon>Microscilla</taxon>
    </lineage>
</organism>
<dbReference type="Proteomes" id="UP000004095">
    <property type="component" value="Unassembled WGS sequence"/>
</dbReference>
<evidence type="ECO:0000313" key="1">
    <source>
        <dbReference type="EMBL" id="EAY31570.1"/>
    </source>
</evidence>